<gene>
    <name evidence="1" type="ORF">KV110_17435</name>
</gene>
<keyword evidence="2" id="KW-1185">Reference proteome</keyword>
<protein>
    <recommendedName>
        <fullName evidence="3">WXG100 family type VII secretion target</fullName>
    </recommendedName>
</protein>
<accession>A0ABX8RYD7</accession>
<proteinExistence type="predicted"/>
<evidence type="ECO:0000313" key="2">
    <source>
        <dbReference type="Proteomes" id="UP000694257"/>
    </source>
</evidence>
<evidence type="ECO:0008006" key="3">
    <source>
        <dbReference type="Google" id="ProtNLM"/>
    </source>
</evidence>
<reference evidence="1 2" key="1">
    <citation type="submission" date="2021-07" db="EMBL/GenBank/DDBJ databases">
        <title>Whole Genome Sequence of Nocardia Iowensis.</title>
        <authorList>
            <person name="Lamm A."/>
            <person name="Collins-Fairclough A.M."/>
            <person name="Bunk B."/>
            <person name="Sproer C."/>
        </authorList>
    </citation>
    <scope>NUCLEOTIDE SEQUENCE [LARGE SCALE GENOMIC DNA]</scope>
    <source>
        <strain evidence="1 2">NRRL 5646</strain>
    </source>
</reference>
<sequence>MGNPEYSGSPAELQSFADKFAAHVQVMQAHIGKLEGTKGEFAVAASGSQAGNAIQVQFQNAINAGRTLQATLDEATTALRKAGAVIESQDAESNSTIAGLDLNFK</sequence>
<dbReference type="EMBL" id="CP078145">
    <property type="protein sequence ID" value="QXN94675.1"/>
    <property type="molecule type" value="Genomic_DNA"/>
</dbReference>
<organism evidence="1 2">
    <name type="scientific">Nocardia iowensis</name>
    <dbReference type="NCBI Taxonomy" id="204891"/>
    <lineage>
        <taxon>Bacteria</taxon>
        <taxon>Bacillati</taxon>
        <taxon>Actinomycetota</taxon>
        <taxon>Actinomycetes</taxon>
        <taxon>Mycobacteriales</taxon>
        <taxon>Nocardiaceae</taxon>
        <taxon>Nocardia</taxon>
    </lineage>
</organism>
<dbReference type="RefSeq" id="WP_218477315.1">
    <property type="nucleotide sequence ID" value="NZ_BAABJN010000015.1"/>
</dbReference>
<dbReference type="Proteomes" id="UP000694257">
    <property type="component" value="Chromosome"/>
</dbReference>
<evidence type="ECO:0000313" key="1">
    <source>
        <dbReference type="EMBL" id="QXN94675.1"/>
    </source>
</evidence>
<name>A0ABX8RYD7_NOCIO</name>